<gene>
    <name evidence="2" type="ORF">CARN2_2579</name>
</gene>
<feature type="compositionally biased region" description="Polar residues" evidence="1">
    <location>
        <begin position="822"/>
        <end position="856"/>
    </location>
</feature>
<protein>
    <submittedName>
        <fullName evidence="2">Uncharacterized protein</fullName>
    </submittedName>
</protein>
<feature type="region of interest" description="Disordered" evidence="1">
    <location>
        <begin position="940"/>
        <end position="974"/>
    </location>
</feature>
<feature type="compositionally biased region" description="Polar residues" evidence="1">
    <location>
        <begin position="553"/>
        <end position="563"/>
    </location>
</feature>
<feature type="region of interest" description="Disordered" evidence="1">
    <location>
        <begin position="1604"/>
        <end position="1628"/>
    </location>
</feature>
<comment type="caution">
    <text evidence="2">The sequence shown here is derived from an EMBL/GenBank/DDBJ whole genome shotgun (WGS) entry which is preliminary data.</text>
</comment>
<feature type="region of interest" description="Disordered" evidence="1">
    <location>
        <begin position="822"/>
        <end position="919"/>
    </location>
</feature>
<organism evidence="2">
    <name type="scientific">mine drainage metagenome</name>
    <dbReference type="NCBI Taxonomy" id="410659"/>
    <lineage>
        <taxon>unclassified sequences</taxon>
        <taxon>metagenomes</taxon>
        <taxon>ecological metagenomes</taxon>
    </lineage>
</organism>
<feature type="region of interest" description="Disordered" evidence="1">
    <location>
        <begin position="128"/>
        <end position="165"/>
    </location>
</feature>
<feature type="region of interest" description="Disordered" evidence="1">
    <location>
        <begin position="543"/>
        <end position="563"/>
    </location>
</feature>
<feature type="compositionally biased region" description="Polar residues" evidence="1">
    <location>
        <begin position="867"/>
        <end position="919"/>
    </location>
</feature>
<accession>E6PQA3</accession>
<sequence>MGAASEYYDAVFQEAPTSQSITTTSTGDTWKNAIGTQGTDTYNTDGSSSSKVTYADGNYATTLDDGQGNITTDYYTKDGIEIRSTWVHSDGSSGTVDLYADGQTQIPGAGTDSVPQSSFTVLQNPDGTYTTTGWDAQDGSTTTNFGASGGQTSQSTGTGSGINDQTVASSKTTYISSFQEEVTYNDNAAGAVIGDSWYAANPDGSANPNGVYLGWANATATSGTTTDNASGVIVKTATALDGSVYRDTIEFQGDTVTHLTSGGTLLSDTWTLTDGTNTTPSVTGSDTFNADGSGSGTFSDLRDNTAGTVTLNGQGDITVVNTNAGGTVTSEDIWNGSNGTYEIAMLSSTGTTLGVYDYLANGNVIATDYASNGNIADQQTVAAGLVVNPDGSSFSKVANANGSYTVYYQNASGDTTAYQYSASGQLTGSYHTTSYDYQHADWTGTLANGSTWTGTLNDYTPTFTDAQGNAWTWYLNAAGVETGADYVNAALGTHGYITYGANGAAYEVDYAANGTYTTISQDGHGDLTDTFFDASGTETGDSWKTANGAHGSDTYNADGSSSGTSYNADGSYGSYTDDGKGDMVSAEYSAAGVMLSEVWTNANDTSGNETFNADGSTATTNYNADGSYTVTNNDGKGDIFQTDYTATGVKTSDAWQKANGTKGSDTFFAPGSVYNLLAEGQTTNPDGSSSQYQTILNSSNLVETDTTFYASGGVVSGTSKSVNNGNGTATVSSYSASGALTETMTDTLSSVGAVTSDTWTKADGSSGSDTFHVDGSSSGTTINTDGSTSAYTNDGQGDITTDSYKASGMLSAVAWSSGDPYVTTTSSTQADGSVTTTSTNAQDHSSILTTTNTDGSSVKAISDGKGDTTTNNYSASNVLTSDSWTQANGTSGSDAYNADGSSSSTVNDGQGNSTMDNYSASGVLTGDAWTKADGTHGTDTYNADGSSSGTAVNADGSHTSTTNDGQGNLTRDTYTSAGTLQSTSWEKSDGTFGYTNYGADGSVVSTFNTGNVSTAASGISDPFLAAETGAVTVTPITQYGGEVVSQVWHAANGDYGRDSIDGQSIVIHSDGSFSTFDTQASYSSFLTNYSATGAFENQQWSQVAPSAGSRPAYGAFGQSIENSDGSTTEWAYVIGGDSAIIQTDSSGNFSASGIDQGNSFAVTKSVSGKFSISDGELAVNGVGNVVTSTNANINLSTLSMSGGLYQFGTLANGDKYSYYNQPDATAPYALGLPYVSASSGSAQSNVINYYNKSKNNNIDINQLSGAVNGVVVGLTPVGYAEVGGDAMLGVIGNSVEFSLGYSAIYSSQTNLVAPAGFSVKATQNGDTWSNSSGMHGTDTNVTGSIVGGSDLQAINSQNSGSDQFIGAGEKNQFFAADGSSITATMDINNDVMIDFNGDNGVLSAALEISDTARVTQISGAAINQIAYYYDGSSTSYFSDAQGNIDIKQFGASGNLTSDYWSSSNGTYGSDYFYANGPVEDFIYQTDGSYSEKFASDPTNTKTYNYNSAGTLTSDSWARADGSSGTDIYNADGSSSSSTTNANGTTTTSNTDTSGDTYTNTYSAAGALLSNAWSLANGTNGSNVYNSAGTLTETTWKNADGSFGSTTTNADGSTTTAATTATGNTSTDNYTAAGVLTSDTWKDTNGTSGTDTYNAAGTLVQSTWANPDGSKGGTTYNTDGSYVTASTDASGDTYSNNYTASGILTSAAWTHPDGSFGSTTTNADGSYVTAATDATGNTSTDNYTAAGVLTSDTWKDTNGTFGADTYNSGGLTSQSTWTNPDGSTGSNTVVGNAAVSLTFGSGTNTIALGSGVDTLQTTGGTNPITLGQGAAILSNNGATDTVALGAALNPDQLWFAQSGTDLVVSVLGSTENLTVKDWFNGLANQVSTFVAGNGQTLSGSNVEQLVQAMAAFSPPTSSQTAYTTAEATNLDPVIAANWH</sequence>
<reference evidence="2" key="1">
    <citation type="submission" date="2009-10" db="EMBL/GenBank/DDBJ databases">
        <title>Diversity of trophic interactions inside an arsenic-rich microbial ecosystem.</title>
        <authorList>
            <person name="Bertin P.N."/>
            <person name="Heinrich-Salmeron A."/>
            <person name="Pelletier E."/>
            <person name="Goulhen-Chollet F."/>
            <person name="Arsene-Ploetze F."/>
            <person name="Gallien S."/>
            <person name="Calteau A."/>
            <person name="Vallenet D."/>
            <person name="Casiot C."/>
            <person name="Chane-Woon-Ming B."/>
            <person name="Giloteaux L."/>
            <person name="Barakat M."/>
            <person name="Bonnefoy V."/>
            <person name="Bruneel O."/>
            <person name="Chandler M."/>
            <person name="Cleiss J."/>
            <person name="Duran R."/>
            <person name="Elbaz-Poulichet F."/>
            <person name="Fonknechten N."/>
            <person name="Lauga B."/>
            <person name="Mornico D."/>
            <person name="Ortet P."/>
            <person name="Schaeffer C."/>
            <person name="Siguier P."/>
            <person name="Alexander Thil Smith A."/>
            <person name="Van Dorsselaer A."/>
            <person name="Weissenbach J."/>
            <person name="Medigue C."/>
            <person name="Le Paslier D."/>
        </authorList>
    </citation>
    <scope>NUCLEOTIDE SEQUENCE</scope>
</reference>
<dbReference type="EMBL" id="CABM01000042">
    <property type="protein sequence ID" value="CBH97107.1"/>
    <property type="molecule type" value="Genomic_DNA"/>
</dbReference>
<proteinExistence type="predicted"/>
<dbReference type="Gene3D" id="3.90.930.1">
    <property type="match status" value="7"/>
</dbReference>
<feature type="compositionally biased region" description="Polar residues" evidence="1">
    <location>
        <begin position="128"/>
        <end position="146"/>
    </location>
</feature>
<feature type="compositionally biased region" description="Low complexity" evidence="1">
    <location>
        <begin position="1528"/>
        <end position="1555"/>
    </location>
</feature>
<feature type="region of interest" description="Disordered" evidence="1">
    <location>
        <begin position="757"/>
        <end position="798"/>
    </location>
</feature>
<evidence type="ECO:0000313" key="2">
    <source>
        <dbReference type="EMBL" id="CBH97107.1"/>
    </source>
</evidence>
<evidence type="ECO:0000256" key="1">
    <source>
        <dbReference type="SAM" id="MobiDB-lite"/>
    </source>
</evidence>
<feature type="region of interest" description="Disordered" evidence="1">
    <location>
        <begin position="1527"/>
        <end position="1555"/>
    </location>
</feature>
<name>E6PQA3_9ZZZZ</name>